<protein>
    <submittedName>
        <fullName evidence="1">Uncharacterized protein</fullName>
    </submittedName>
</protein>
<accession>F2JW43</accession>
<dbReference type="RefSeq" id="WP_013662833.1">
    <property type="nucleotide sequence ID" value="NC_015276.1"/>
</dbReference>
<sequence precursor="true">MKQRLKFIDYVSQPFSNAPLTQAQWRLLFLLQVSIWWLPFSSLLEDVNKREREIAQYDLKQMRDQRQGLALDRWQAPEGSHVELEVHKTAQNDISLITLEGSLDLLQWESLFESLQSIASLSVTGMNWRRESDRWHAILELAVLPPQSNRSFINWLPIDSRINSFSEVPAIQLISTLTKKNEHWVKVEHFGKQFWVKNGDWIPMIQATLMAQQQRSATFVRENGVPWTVSLTRRVSVEQ</sequence>
<keyword evidence="2" id="KW-1185">Reference proteome</keyword>
<reference evidence="1 2" key="1">
    <citation type="journal article" date="2012" name="Stand. Genomic Sci.">
        <title>Complete genome sequence of the melanogenic marine bacterium Marinomonas mediterranea type strain (MMB-1(T)).</title>
        <authorList>
            <person name="Lucas-Elio P."/>
            <person name="Goodwin L."/>
            <person name="Woyke T."/>
            <person name="Pitluck S."/>
            <person name="Nolan M."/>
            <person name="Kyrpides N.C."/>
            <person name="Detter J.C."/>
            <person name="Copeland A."/>
            <person name="Teshima H."/>
            <person name="Bruce D."/>
            <person name="Detter C."/>
            <person name="Tapia R."/>
            <person name="Han S."/>
            <person name="Land M.L."/>
            <person name="Ivanova N."/>
            <person name="Mikhailova N."/>
            <person name="Johnston A.W."/>
            <person name="Sanchez-Amat A."/>
        </authorList>
    </citation>
    <scope>NUCLEOTIDE SEQUENCE [LARGE SCALE GENOMIC DNA]</scope>
    <source>
        <strain evidence="2">ATCC 700492 / JCM 21426 / NBRC 103028 / MMB-1</strain>
    </source>
</reference>
<gene>
    <name evidence="1" type="ordered locus">Marme_3721</name>
</gene>
<evidence type="ECO:0000313" key="2">
    <source>
        <dbReference type="Proteomes" id="UP000001062"/>
    </source>
</evidence>
<dbReference type="AlphaFoldDB" id="F2JW43"/>
<dbReference type="EMBL" id="CP002583">
    <property type="protein sequence ID" value="ADZ92931.1"/>
    <property type="molecule type" value="Genomic_DNA"/>
</dbReference>
<dbReference type="HOGENOM" id="CLU_1136973_0_0_6"/>
<proteinExistence type="predicted"/>
<evidence type="ECO:0000313" key="1">
    <source>
        <dbReference type="EMBL" id="ADZ92931.1"/>
    </source>
</evidence>
<dbReference type="OrthoDB" id="6104738at2"/>
<name>F2JW43_MARM1</name>
<organism evidence="1 2">
    <name type="scientific">Marinomonas mediterranea (strain ATCC 700492 / JCM 21426 / NBRC 103028 / MMB-1)</name>
    <dbReference type="NCBI Taxonomy" id="717774"/>
    <lineage>
        <taxon>Bacteria</taxon>
        <taxon>Pseudomonadati</taxon>
        <taxon>Pseudomonadota</taxon>
        <taxon>Gammaproteobacteria</taxon>
        <taxon>Oceanospirillales</taxon>
        <taxon>Oceanospirillaceae</taxon>
        <taxon>Marinomonas</taxon>
    </lineage>
</organism>
<dbReference type="KEGG" id="mme:Marme_3721"/>
<dbReference type="STRING" id="717774.Marme_3721"/>
<dbReference type="Proteomes" id="UP000001062">
    <property type="component" value="Chromosome"/>
</dbReference>
<dbReference type="PATRIC" id="fig|717774.3.peg.3836"/>